<feature type="region of interest" description="Disordered" evidence="3">
    <location>
        <begin position="19"/>
        <end position="95"/>
    </location>
</feature>
<dbReference type="Pfam" id="PF05224">
    <property type="entry name" value="NDT80_PhoG"/>
    <property type="match status" value="1"/>
</dbReference>
<dbReference type="EMBL" id="GL996527">
    <property type="protein sequence ID" value="EGV62180.1"/>
    <property type="molecule type" value="Genomic_DNA"/>
</dbReference>
<dbReference type="SUPFAM" id="SSF49417">
    <property type="entry name" value="p53-like transcription factors"/>
    <property type="match status" value="1"/>
</dbReference>
<dbReference type="Gene3D" id="2.60.40.1390">
    <property type="entry name" value="NDT80 DNA-binding domain"/>
    <property type="match status" value="1"/>
</dbReference>
<proteinExistence type="predicted"/>
<feature type="region of interest" description="Disordered" evidence="3">
    <location>
        <begin position="116"/>
        <end position="141"/>
    </location>
</feature>
<feature type="domain" description="NDT80" evidence="4">
    <location>
        <begin position="280"/>
        <end position="570"/>
    </location>
</feature>
<evidence type="ECO:0000313" key="5">
    <source>
        <dbReference type="EMBL" id="EGV62180.1"/>
    </source>
</evidence>
<feature type="compositionally biased region" description="Basic residues" evidence="3">
    <location>
        <begin position="269"/>
        <end position="282"/>
    </location>
</feature>
<feature type="DNA-binding region" description="NDT80" evidence="2">
    <location>
        <begin position="280"/>
        <end position="570"/>
    </location>
</feature>
<evidence type="ECO:0000256" key="2">
    <source>
        <dbReference type="PROSITE-ProRule" id="PRU00850"/>
    </source>
</evidence>
<evidence type="ECO:0000259" key="4">
    <source>
        <dbReference type="PROSITE" id="PS51517"/>
    </source>
</evidence>
<feature type="compositionally biased region" description="Polar residues" evidence="3">
    <location>
        <begin position="58"/>
        <end position="70"/>
    </location>
</feature>
<feature type="compositionally biased region" description="Polar residues" evidence="3">
    <location>
        <begin position="81"/>
        <end position="95"/>
    </location>
</feature>
<dbReference type="eggNOG" id="ENOG502SAHY">
    <property type="taxonomic scope" value="Eukaryota"/>
</dbReference>
<dbReference type="OrthoDB" id="4117572at2759"/>
<keyword evidence="1 2" id="KW-0238">DNA-binding</keyword>
<reference evidence="5 6" key="1">
    <citation type="journal article" date="2011" name="Proc. Natl. Acad. Sci. U.S.A.">
        <title>Comparative genomics of xylose-fermenting fungi for enhanced biofuel production.</title>
        <authorList>
            <person name="Wohlbach D.J."/>
            <person name="Kuo A."/>
            <person name="Sato T.K."/>
            <person name="Potts K.M."/>
            <person name="Salamov A.A."/>
            <person name="LaButti K.M."/>
            <person name="Sun H."/>
            <person name="Clum A."/>
            <person name="Pangilinan J.L."/>
            <person name="Lindquist E.A."/>
            <person name="Lucas S."/>
            <person name="Lapidus A."/>
            <person name="Jin M."/>
            <person name="Gunawan C."/>
            <person name="Balan V."/>
            <person name="Dale B.E."/>
            <person name="Jeffries T.W."/>
            <person name="Zinkel R."/>
            <person name="Barry K.W."/>
            <person name="Grigoriev I.V."/>
            <person name="Gasch A.P."/>
        </authorList>
    </citation>
    <scope>NUCLEOTIDE SEQUENCE [LARGE SCALE GENOMIC DNA]</scope>
    <source>
        <strain evidence="6">ATCC 10573 / BCRC 21748 / CBS 615 / JCM 9827 / NBRC 10315 / NRRL Y-1498 / VKM Y-70</strain>
    </source>
</reference>
<feature type="compositionally biased region" description="Polar residues" evidence="3">
    <location>
        <begin position="116"/>
        <end position="126"/>
    </location>
</feature>
<dbReference type="GO" id="GO:0003677">
    <property type="term" value="F:DNA binding"/>
    <property type="evidence" value="ECO:0007669"/>
    <property type="project" value="UniProtKB-KW"/>
</dbReference>
<feature type="compositionally biased region" description="Low complexity" evidence="3">
    <location>
        <begin position="43"/>
        <end position="57"/>
    </location>
</feature>
<feature type="compositionally biased region" description="Polar residues" evidence="3">
    <location>
        <begin position="19"/>
        <end position="28"/>
    </location>
</feature>
<feature type="compositionally biased region" description="Polar residues" evidence="3">
    <location>
        <begin position="662"/>
        <end position="674"/>
    </location>
</feature>
<evidence type="ECO:0000256" key="3">
    <source>
        <dbReference type="SAM" id="MobiDB-lite"/>
    </source>
</evidence>
<feature type="compositionally biased region" description="Low complexity" evidence="3">
    <location>
        <begin position="127"/>
        <end position="141"/>
    </location>
</feature>
<feature type="region of interest" description="Disordered" evidence="3">
    <location>
        <begin position="601"/>
        <end position="687"/>
    </location>
</feature>
<dbReference type="InterPro" id="IPR024061">
    <property type="entry name" value="NDT80_DNA-bd_dom"/>
</dbReference>
<dbReference type="InterPro" id="IPR037141">
    <property type="entry name" value="NDT80_DNA-bd_dom_sf"/>
</dbReference>
<feature type="compositionally biased region" description="Acidic residues" evidence="3">
    <location>
        <begin position="621"/>
        <end position="654"/>
    </location>
</feature>
<dbReference type="GO" id="GO:0000228">
    <property type="term" value="C:nuclear chromosome"/>
    <property type="evidence" value="ECO:0007669"/>
    <property type="project" value="TreeGrafter"/>
</dbReference>
<evidence type="ECO:0000256" key="1">
    <source>
        <dbReference type="ARBA" id="ARBA00023125"/>
    </source>
</evidence>
<name>G3BBG0_CANTC</name>
<dbReference type="GO" id="GO:0045944">
    <property type="term" value="P:positive regulation of transcription by RNA polymerase II"/>
    <property type="evidence" value="ECO:0007669"/>
    <property type="project" value="TreeGrafter"/>
</dbReference>
<protein>
    <submittedName>
        <fullName evidence="5">p53-like transcription factor</fullName>
    </submittedName>
</protein>
<keyword evidence="6" id="KW-1185">Reference proteome</keyword>
<organism evidence="6">
    <name type="scientific">Candida tenuis (strain ATCC 10573 / BCRC 21748 / CBS 615 / JCM 9827 / NBRC 10315 / NRRL Y-1498 / VKM Y-70)</name>
    <name type="common">Yeast</name>
    <name type="synonym">Yamadazyma tenuis</name>
    <dbReference type="NCBI Taxonomy" id="590646"/>
    <lineage>
        <taxon>Eukaryota</taxon>
        <taxon>Fungi</taxon>
        <taxon>Dikarya</taxon>
        <taxon>Ascomycota</taxon>
        <taxon>Saccharomycotina</taxon>
        <taxon>Pichiomycetes</taxon>
        <taxon>Debaryomycetaceae</taxon>
        <taxon>Yamadazyma</taxon>
    </lineage>
</organism>
<dbReference type="HOGENOM" id="CLU_397387_0_0_1"/>
<sequence>MNIDKSGFEDLAALFLPDISNQNLSGGSNHHRHQDHGPPSQMPSVSSTPTQPNPSNSGHTAINNNSSPQSVLRAKAEQDQHQFLSPPNSNSQSSFANFLSNNDFITWKLPPAFGTSTTSVSDTPGITQATGAQAQSSASDTFDNHAETHHVGHYSSFVPPEASLSQLHHHHHGQYFGSGSSQAGLYSKQLDPNWLTGQGELDSRMFGDPKYSLGYPQHTGQDQMDFMYQPQPQLPPNFTSDYDSVARVPVAQYQNGATAAASDEIGSKKSGKRKYQRKRNKKVPNTSGIQIDYSSAKLIKLLDLRSKKLNQDYKLLDQKGNEISVDFRGFLSGRALTNDYDNSKYILGLFEEKNEGSQIKNKTIRADPKVISCYRRNFIQVSLNFKLLGFKDYSEDDSKILKLQTSEYGYNITRVVKWFKIEITALSTASAGQPVSLVINEDSKERKEEGHLITNKDDHVVSTPISSTQQIITLNNSQITDGNIDTFFTIKKLQFKNATSNNGKFLFQNYYYLKIKLSAIVADLYYDDYIDEDFSVANSDNSRNEINLFELQSEPMIVRGRNPSFYAERKDMLVKGRLPSLKSSYLAATKVDTGDPLDFMKIDYNSSESTTDRDPQANNEGTEEGDEEEEDEDEGDDDFEGDALENENENDAPAEEPKKPKSTTPVPATSQTKSIPPGYNPNPSSLNLETIGKDGNHYKYFPISNVYYLPPINFTTISLR</sequence>
<dbReference type="PANTHER" id="PTHR35144:SF1">
    <property type="entry name" value="PROTEIN PACG"/>
    <property type="match status" value="1"/>
</dbReference>
<dbReference type="PANTHER" id="PTHR35144">
    <property type="entry name" value="MEIOSIS-SPECIFIC TRANSCRIPTION FACTOR NDT80"/>
    <property type="match status" value="1"/>
</dbReference>
<dbReference type="GO" id="GO:0003700">
    <property type="term" value="F:DNA-binding transcription factor activity"/>
    <property type="evidence" value="ECO:0007669"/>
    <property type="project" value="UniProtKB-UniRule"/>
</dbReference>
<accession>G3BBG0</accession>
<dbReference type="AlphaFoldDB" id="G3BBG0"/>
<dbReference type="Proteomes" id="UP000000707">
    <property type="component" value="Unassembled WGS sequence"/>
</dbReference>
<gene>
    <name evidence="5" type="ORF">CANTEDRAFT_136118</name>
</gene>
<dbReference type="GO" id="GO:0051321">
    <property type="term" value="P:meiotic cell cycle"/>
    <property type="evidence" value="ECO:0007669"/>
    <property type="project" value="TreeGrafter"/>
</dbReference>
<dbReference type="InterPro" id="IPR052605">
    <property type="entry name" value="Fungal_trans_regulator"/>
</dbReference>
<dbReference type="InterPro" id="IPR008967">
    <property type="entry name" value="p53-like_TF_DNA-bd_sf"/>
</dbReference>
<feature type="region of interest" description="Disordered" evidence="3">
    <location>
        <begin position="257"/>
        <end position="286"/>
    </location>
</feature>
<dbReference type="PROSITE" id="PS51517">
    <property type="entry name" value="NDT80"/>
    <property type="match status" value="1"/>
</dbReference>
<evidence type="ECO:0000313" key="6">
    <source>
        <dbReference type="Proteomes" id="UP000000707"/>
    </source>
</evidence>